<dbReference type="EC" id="3.1.4.-" evidence="3"/>
<dbReference type="Proteomes" id="UP000326924">
    <property type="component" value="Unassembled WGS sequence"/>
</dbReference>
<evidence type="ECO:0000256" key="3">
    <source>
        <dbReference type="RuleBase" id="RU363067"/>
    </source>
</evidence>
<keyword evidence="1 3" id="KW-0479">Metal-binding</keyword>
<dbReference type="InterPro" id="IPR023174">
    <property type="entry name" value="PDEase_CS"/>
</dbReference>
<protein>
    <recommendedName>
        <fullName evidence="3">Phosphodiesterase</fullName>
        <ecNumber evidence="3">3.1.4.-</ecNumber>
    </recommendedName>
</protein>
<feature type="compositionally biased region" description="Polar residues" evidence="4">
    <location>
        <begin position="645"/>
        <end position="659"/>
    </location>
</feature>
<feature type="compositionally biased region" description="Basic and acidic residues" evidence="4">
    <location>
        <begin position="700"/>
        <end position="714"/>
    </location>
</feature>
<dbReference type="SUPFAM" id="SSF109604">
    <property type="entry name" value="HD-domain/PDEase-like"/>
    <property type="match status" value="1"/>
</dbReference>
<organism evidence="6 7">
    <name type="scientific">Sphaerosporella brunnea</name>
    <dbReference type="NCBI Taxonomy" id="1250544"/>
    <lineage>
        <taxon>Eukaryota</taxon>
        <taxon>Fungi</taxon>
        <taxon>Dikarya</taxon>
        <taxon>Ascomycota</taxon>
        <taxon>Pezizomycotina</taxon>
        <taxon>Pezizomycetes</taxon>
        <taxon>Pezizales</taxon>
        <taxon>Pyronemataceae</taxon>
        <taxon>Sphaerosporella</taxon>
    </lineage>
</organism>
<dbReference type="InterPro" id="IPR036971">
    <property type="entry name" value="PDEase_catalytic_dom_sf"/>
</dbReference>
<dbReference type="GO" id="GO:0004114">
    <property type="term" value="F:3',5'-cyclic-nucleotide phosphodiesterase activity"/>
    <property type="evidence" value="ECO:0007669"/>
    <property type="project" value="InterPro"/>
</dbReference>
<keyword evidence="2 3" id="KW-0378">Hydrolase</keyword>
<proteinExistence type="inferred from homology"/>
<feature type="compositionally biased region" description="Polar residues" evidence="4">
    <location>
        <begin position="582"/>
        <end position="596"/>
    </location>
</feature>
<dbReference type="CDD" id="cd00077">
    <property type="entry name" value="HDc"/>
    <property type="match status" value="1"/>
</dbReference>
<feature type="region of interest" description="Disordered" evidence="4">
    <location>
        <begin position="639"/>
        <end position="739"/>
    </location>
</feature>
<evidence type="ECO:0000256" key="4">
    <source>
        <dbReference type="SAM" id="MobiDB-lite"/>
    </source>
</evidence>
<sequence>MDPIAFDVVYVDRRANGDRVAYRSGAGIDRVVEDHDAVDGNTQILLSTFLSVSICTSAQSCISTLSDLDTKDPNPVLLLIAVPTEPQTEEEHVSHDGRHDSGVATGPADLLGLPLLKSIYAEIENTRLSASIIPVALLIGGDESRPVTDQEVEPRELQCIDCGAWDVLKSPLSKQNVRTLHLHCYRARRTVYKGRKRSWVGIDEPKGDDYSYLREKMVRELMLEICCPKWKKVSSTGGRIRIPNPRATAVAEAVGRWDFSAHDFSDDELIHGALVMFEHAFTMPQISEYVISSDGVVDFLFACRAAYNDQVPYHNFRHVVDVLQAIFIFMLQLGVLPPIGSQRVSQPSSAQMSLSKIITPLDALTLLVVAVGHDVGHPGVNNAFLVTLKAPLAQLYNDKSVLESFHCAAFSQVLGNHWPKMLEQRKMIIDMILATDMGLHFDFMGKLDKLRKKYEKEGGSSAWDEKLTSNYRTLLCALIIKCADISNVARKHECSEKWAIILIEEFARQANIENDLKIPSSLVAPPVTGSIIALAKSQVGFMNLFAIPLFDNLSKVLPEMKFSVTELVSNKNMWSRKIEESSAPQSGDQASLQRQKGPSPPPPTQSVQPASHQATVPGRHHHLPPVLGTALMEADIPASDAEASVSGSDIRSGITSPRPSESRPGAAVQRAGNGNATAVTVVVTHPKRNSGRTNGYGPVSDKRPTYQHSTEHLRAGAPSVASYSPDRPRSSPPDLGDCSDHSCSKGCCSPAVIPSGTVERRSSRFFKKVMLWKGWRKESSDG</sequence>
<comment type="similarity">
    <text evidence="3">Belongs to the cyclic nucleotide phosphodiesterase family.</text>
</comment>
<feature type="compositionally biased region" description="Low complexity" evidence="4">
    <location>
        <begin position="671"/>
        <end position="684"/>
    </location>
</feature>
<feature type="domain" description="PDEase" evidence="5">
    <location>
        <begin position="239"/>
        <end position="581"/>
    </location>
</feature>
<dbReference type="EMBL" id="VXIS01000066">
    <property type="protein sequence ID" value="KAA8908658.1"/>
    <property type="molecule type" value="Genomic_DNA"/>
</dbReference>
<dbReference type="InterPro" id="IPR002073">
    <property type="entry name" value="PDEase_catalytic_dom"/>
</dbReference>
<comment type="caution">
    <text evidence="6">The sequence shown here is derived from an EMBL/GenBank/DDBJ whole genome shotgun (WGS) entry which is preliminary data.</text>
</comment>
<evidence type="ECO:0000259" key="5">
    <source>
        <dbReference type="PROSITE" id="PS51845"/>
    </source>
</evidence>
<dbReference type="PANTHER" id="PTHR11347">
    <property type="entry name" value="CYCLIC NUCLEOTIDE PHOSPHODIESTERASE"/>
    <property type="match status" value="1"/>
</dbReference>
<dbReference type="PROSITE" id="PS00126">
    <property type="entry name" value="PDEASE_I_1"/>
    <property type="match status" value="1"/>
</dbReference>
<dbReference type="OrthoDB" id="546632at2759"/>
<dbReference type="GO" id="GO:0007165">
    <property type="term" value="P:signal transduction"/>
    <property type="evidence" value="ECO:0007669"/>
    <property type="project" value="InterPro"/>
</dbReference>
<name>A0A5J5EZN7_9PEZI</name>
<dbReference type="Pfam" id="PF00233">
    <property type="entry name" value="PDEase_I"/>
    <property type="match status" value="1"/>
</dbReference>
<dbReference type="PROSITE" id="PS51845">
    <property type="entry name" value="PDEASE_I_2"/>
    <property type="match status" value="1"/>
</dbReference>
<reference evidence="6 7" key="1">
    <citation type="submission" date="2019-09" db="EMBL/GenBank/DDBJ databases">
        <title>Draft genome of the ectomycorrhizal ascomycete Sphaerosporella brunnea.</title>
        <authorList>
            <consortium name="DOE Joint Genome Institute"/>
            <person name="Benucci G.M."/>
            <person name="Marozzi G."/>
            <person name="Antonielli L."/>
            <person name="Sanchez S."/>
            <person name="Marco P."/>
            <person name="Wang X."/>
            <person name="Falini L.B."/>
            <person name="Barry K."/>
            <person name="Haridas S."/>
            <person name="Lipzen A."/>
            <person name="Labutti K."/>
            <person name="Grigoriev I.V."/>
            <person name="Murat C."/>
            <person name="Martin F."/>
            <person name="Albertini E."/>
            <person name="Donnini D."/>
            <person name="Bonito G."/>
        </authorList>
    </citation>
    <scope>NUCLEOTIDE SEQUENCE [LARGE SCALE GENOMIC DNA]</scope>
    <source>
        <strain evidence="6 7">Sb_GMNB300</strain>
    </source>
</reference>
<dbReference type="AlphaFoldDB" id="A0A5J5EZN7"/>
<evidence type="ECO:0000313" key="7">
    <source>
        <dbReference type="Proteomes" id="UP000326924"/>
    </source>
</evidence>
<accession>A0A5J5EZN7</accession>
<dbReference type="InParanoid" id="A0A5J5EZN7"/>
<evidence type="ECO:0000256" key="1">
    <source>
        <dbReference type="ARBA" id="ARBA00022723"/>
    </source>
</evidence>
<keyword evidence="7" id="KW-1185">Reference proteome</keyword>
<comment type="cofactor">
    <cofactor evidence="3">
        <name>a divalent metal cation</name>
        <dbReference type="ChEBI" id="CHEBI:60240"/>
    </cofactor>
    <text evidence="3">Binds 2 divalent metal cations per subunit. Site 1 may preferentially bind zinc ions, while site 2 has a preference for magnesium and/or manganese ions.</text>
</comment>
<feature type="region of interest" description="Disordered" evidence="4">
    <location>
        <begin position="578"/>
        <end position="624"/>
    </location>
</feature>
<dbReference type="InterPro" id="IPR003607">
    <property type="entry name" value="HD/PDEase_dom"/>
</dbReference>
<evidence type="ECO:0000256" key="2">
    <source>
        <dbReference type="ARBA" id="ARBA00022801"/>
    </source>
</evidence>
<dbReference type="Gene3D" id="1.10.1300.10">
    <property type="entry name" value="3'5'-cyclic nucleotide phosphodiesterase, catalytic domain"/>
    <property type="match status" value="1"/>
</dbReference>
<dbReference type="GO" id="GO:0046872">
    <property type="term" value="F:metal ion binding"/>
    <property type="evidence" value="ECO:0007669"/>
    <property type="project" value="UniProtKB-KW"/>
</dbReference>
<dbReference type="SMART" id="SM00471">
    <property type="entry name" value="HDc"/>
    <property type="match status" value="1"/>
</dbReference>
<evidence type="ECO:0000313" key="6">
    <source>
        <dbReference type="EMBL" id="KAA8908658.1"/>
    </source>
</evidence>
<gene>
    <name evidence="6" type="ORF">FN846DRAFT_889397</name>
</gene>